<evidence type="ECO:0000313" key="1">
    <source>
        <dbReference type="EMBL" id="MCD1116387.1"/>
    </source>
</evidence>
<name>A0A9Q3V1F6_9FLAO</name>
<dbReference type="EMBL" id="JAJNAY010000001">
    <property type="protein sequence ID" value="MCD1116387.1"/>
    <property type="molecule type" value="Genomic_DNA"/>
</dbReference>
<sequence>MHLNNAKLISILDAITVLETELANFNFNLSPNHSSKQPNRFGPEPEICGF</sequence>
<organism evidence="1 2">
    <name type="scientific">Chryseobacterium turcicum</name>
    <dbReference type="NCBI Taxonomy" id="2898076"/>
    <lineage>
        <taxon>Bacteria</taxon>
        <taxon>Pseudomonadati</taxon>
        <taxon>Bacteroidota</taxon>
        <taxon>Flavobacteriia</taxon>
        <taxon>Flavobacteriales</taxon>
        <taxon>Weeksellaceae</taxon>
        <taxon>Chryseobacterium group</taxon>
        <taxon>Chryseobacterium</taxon>
    </lineage>
</organism>
<dbReference type="RefSeq" id="WP_230667782.1">
    <property type="nucleotide sequence ID" value="NZ_JAJNAY010000001.1"/>
</dbReference>
<accession>A0A9Q3V1F6</accession>
<evidence type="ECO:0000313" key="2">
    <source>
        <dbReference type="Proteomes" id="UP001108025"/>
    </source>
</evidence>
<keyword evidence="2" id="KW-1185">Reference proteome</keyword>
<dbReference type="AlphaFoldDB" id="A0A9Q3V1F6"/>
<dbReference type="Proteomes" id="UP001108025">
    <property type="component" value="Unassembled WGS sequence"/>
</dbReference>
<proteinExistence type="predicted"/>
<gene>
    <name evidence="1" type="ORF">LO744_05895</name>
</gene>
<reference evidence="1" key="1">
    <citation type="submission" date="2021-11" db="EMBL/GenBank/DDBJ databases">
        <title>Description of novel Chryseobacterium species.</title>
        <authorList>
            <person name="Saticioglu I.B."/>
            <person name="Ay H."/>
            <person name="Altun S."/>
            <person name="Duman M."/>
        </authorList>
    </citation>
    <scope>NUCLEOTIDE SEQUENCE</scope>
    <source>
        <strain evidence="1">C-17</strain>
    </source>
</reference>
<protein>
    <submittedName>
        <fullName evidence="1">Uncharacterized protein</fullName>
    </submittedName>
</protein>
<comment type="caution">
    <text evidence="1">The sequence shown here is derived from an EMBL/GenBank/DDBJ whole genome shotgun (WGS) entry which is preliminary data.</text>
</comment>